<dbReference type="GO" id="GO:0005739">
    <property type="term" value="C:mitochondrion"/>
    <property type="evidence" value="ECO:0007669"/>
    <property type="project" value="TreeGrafter"/>
</dbReference>
<dbReference type="SUPFAM" id="SSF141000">
    <property type="entry name" value="Glu-tRNAGln amidotransferase C subunit"/>
    <property type="match status" value="1"/>
</dbReference>
<gene>
    <name evidence="2" type="ORF">SETTUDRAFT_101323</name>
</gene>
<dbReference type="RefSeq" id="XP_008021588.1">
    <property type="nucleotide sequence ID" value="XM_008023397.1"/>
</dbReference>
<dbReference type="PANTHER" id="PTHR15004">
    <property type="entry name" value="GLUTAMYL-TRNA(GLN) AMIDOTRANSFERASE SUBUNIT C, MITOCHONDRIAL"/>
    <property type="match status" value="1"/>
</dbReference>
<accession>R0KD82</accession>
<keyword evidence="3" id="KW-1185">Reference proteome</keyword>
<dbReference type="AlphaFoldDB" id="R0KD82"/>
<proteinExistence type="predicted"/>
<reference evidence="2 3" key="2">
    <citation type="journal article" date="2013" name="PLoS Genet.">
        <title>Comparative genome structure, secondary metabolite, and effector coding capacity across Cochliobolus pathogens.</title>
        <authorList>
            <person name="Condon B.J."/>
            <person name="Leng Y."/>
            <person name="Wu D."/>
            <person name="Bushley K.E."/>
            <person name="Ohm R.A."/>
            <person name="Otillar R."/>
            <person name="Martin J."/>
            <person name="Schackwitz W."/>
            <person name="Grimwood J."/>
            <person name="MohdZainudin N."/>
            <person name="Xue C."/>
            <person name="Wang R."/>
            <person name="Manning V.A."/>
            <person name="Dhillon B."/>
            <person name="Tu Z.J."/>
            <person name="Steffenson B.J."/>
            <person name="Salamov A."/>
            <person name="Sun H."/>
            <person name="Lowry S."/>
            <person name="LaButti K."/>
            <person name="Han J."/>
            <person name="Copeland A."/>
            <person name="Lindquist E."/>
            <person name="Barry K."/>
            <person name="Schmutz J."/>
            <person name="Baker S.E."/>
            <person name="Ciuffetti L.M."/>
            <person name="Grigoriev I.V."/>
            <person name="Zhong S."/>
            <person name="Turgeon B.G."/>
        </authorList>
    </citation>
    <scope>NUCLEOTIDE SEQUENCE [LARGE SCALE GENOMIC DNA]</scope>
    <source>
        <strain evidence="3">28A</strain>
    </source>
</reference>
<sequence>MACRRAFATVKLCRPIHYLQIRSFTQSPFRLDKGSEEPQQPQKNVGIHPDELEQLLAEPTWSVESLLPPKTRAPDAPQVTSQQLHHLLRLSALPPPETPEQEKKMLDTLAAQLHFVGKIQEVDTTGVKPLRAIRDETAAAEEEQKITLETLKDALSKEKVVGRHHKRLQRDTTPVNAKEVEEWDVLGSAERKAGKYFVVESERPQE</sequence>
<dbReference type="GO" id="GO:0006450">
    <property type="term" value="P:regulation of translational fidelity"/>
    <property type="evidence" value="ECO:0007669"/>
    <property type="project" value="InterPro"/>
</dbReference>
<dbReference type="InterPro" id="IPR003837">
    <property type="entry name" value="GatC"/>
</dbReference>
<evidence type="ECO:0000313" key="3">
    <source>
        <dbReference type="Proteomes" id="UP000016935"/>
    </source>
</evidence>
<protein>
    <recommendedName>
        <fullName evidence="1">Glutamyl-tRNA amidotransferase complex subunit Gta3 domain-containing protein</fullName>
    </recommendedName>
</protein>
<dbReference type="GeneID" id="19394845"/>
<dbReference type="HOGENOM" id="CLU_085810_1_0_1"/>
<name>R0KD82_EXST2</name>
<dbReference type="InterPro" id="IPR036113">
    <property type="entry name" value="Asp/Glu-ADT_sf_sub_c"/>
</dbReference>
<evidence type="ECO:0000259" key="1">
    <source>
        <dbReference type="Pfam" id="PF20978"/>
    </source>
</evidence>
<dbReference type="PANTHER" id="PTHR15004:SF0">
    <property type="entry name" value="GLUTAMYL-TRNA(GLN) AMIDOTRANSFERASE SUBUNIT C, MITOCHONDRIAL"/>
    <property type="match status" value="1"/>
</dbReference>
<feature type="domain" description="Glutamyl-tRNA amidotransferase complex subunit Gta3" evidence="1">
    <location>
        <begin position="74"/>
        <end position="130"/>
    </location>
</feature>
<dbReference type="OrthoDB" id="5522061at2759"/>
<dbReference type="EMBL" id="KB908482">
    <property type="protein sequence ID" value="EOA90878.1"/>
    <property type="molecule type" value="Genomic_DNA"/>
</dbReference>
<dbReference type="eggNOG" id="ENOG502SERM">
    <property type="taxonomic scope" value="Eukaryota"/>
</dbReference>
<organism evidence="2 3">
    <name type="scientific">Exserohilum turcicum (strain 28A)</name>
    <name type="common">Northern leaf blight fungus</name>
    <name type="synonym">Setosphaeria turcica</name>
    <dbReference type="NCBI Taxonomy" id="671987"/>
    <lineage>
        <taxon>Eukaryota</taxon>
        <taxon>Fungi</taxon>
        <taxon>Dikarya</taxon>
        <taxon>Ascomycota</taxon>
        <taxon>Pezizomycotina</taxon>
        <taxon>Dothideomycetes</taxon>
        <taxon>Pleosporomycetidae</taxon>
        <taxon>Pleosporales</taxon>
        <taxon>Pleosporineae</taxon>
        <taxon>Pleosporaceae</taxon>
        <taxon>Exserohilum</taxon>
    </lineage>
</organism>
<dbReference type="GO" id="GO:0070681">
    <property type="term" value="P:glutaminyl-tRNAGln biosynthesis via transamidation"/>
    <property type="evidence" value="ECO:0007669"/>
    <property type="project" value="TreeGrafter"/>
</dbReference>
<evidence type="ECO:0000313" key="2">
    <source>
        <dbReference type="EMBL" id="EOA90878.1"/>
    </source>
</evidence>
<reference evidence="2 3" key="1">
    <citation type="journal article" date="2012" name="PLoS Pathog.">
        <title>Diverse lifestyles and strategies of plant pathogenesis encoded in the genomes of eighteen Dothideomycetes fungi.</title>
        <authorList>
            <person name="Ohm R.A."/>
            <person name="Feau N."/>
            <person name="Henrissat B."/>
            <person name="Schoch C.L."/>
            <person name="Horwitz B.A."/>
            <person name="Barry K.W."/>
            <person name="Condon B.J."/>
            <person name="Copeland A.C."/>
            <person name="Dhillon B."/>
            <person name="Glaser F."/>
            <person name="Hesse C.N."/>
            <person name="Kosti I."/>
            <person name="LaButti K."/>
            <person name="Lindquist E.A."/>
            <person name="Lucas S."/>
            <person name="Salamov A.A."/>
            <person name="Bradshaw R.E."/>
            <person name="Ciuffetti L."/>
            <person name="Hamelin R.C."/>
            <person name="Kema G.H.J."/>
            <person name="Lawrence C."/>
            <person name="Scott J.A."/>
            <person name="Spatafora J.W."/>
            <person name="Turgeon B.G."/>
            <person name="de Wit P.J.G.M."/>
            <person name="Zhong S."/>
            <person name="Goodwin S.B."/>
            <person name="Grigoriev I.V."/>
        </authorList>
    </citation>
    <scope>NUCLEOTIDE SEQUENCE [LARGE SCALE GENOMIC DNA]</scope>
    <source>
        <strain evidence="3">28A</strain>
    </source>
</reference>
<dbReference type="InterPro" id="IPR049545">
    <property type="entry name" value="Gta3_dom"/>
</dbReference>
<dbReference type="GO" id="GO:0032543">
    <property type="term" value="P:mitochondrial translation"/>
    <property type="evidence" value="ECO:0007669"/>
    <property type="project" value="TreeGrafter"/>
</dbReference>
<dbReference type="GO" id="GO:0030956">
    <property type="term" value="C:glutamyl-tRNA(Gln) amidotransferase complex"/>
    <property type="evidence" value="ECO:0007669"/>
    <property type="project" value="TreeGrafter"/>
</dbReference>
<dbReference type="Proteomes" id="UP000016935">
    <property type="component" value="Unassembled WGS sequence"/>
</dbReference>
<dbReference type="Pfam" id="PF20978">
    <property type="entry name" value="Gta3"/>
    <property type="match status" value="1"/>
</dbReference>